<dbReference type="GO" id="GO:0003723">
    <property type="term" value="F:RNA binding"/>
    <property type="evidence" value="ECO:0007669"/>
    <property type="project" value="UniProtKB-KW"/>
</dbReference>
<dbReference type="GO" id="GO:0004540">
    <property type="term" value="F:RNA nuclease activity"/>
    <property type="evidence" value="ECO:0007669"/>
    <property type="project" value="InterPro"/>
</dbReference>
<dbReference type="EMBL" id="SVER01000020">
    <property type="protein sequence ID" value="MBE5919885.1"/>
    <property type="molecule type" value="Genomic_DNA"/>
</dbReference>
<keyword evidence="2" id="KW-0479">Metal-binding</keyword>
<dbReference type="GO" id="GO:0046872">
    <property type="term" value="F:metal ion binding"/>
    <property type="evidence" value="ECO:0007669"/>
    <property type="project" value="UniProtKB-KW"/>
</dbReference>
<feature type="domain" description="RNA-binding protein AU-1/Ribonuclease E/G" evidence="6">
    <location>
        <begin position="115"/>
        <end position="288"/>
    </location>
</feature>
<comment type="cofactor">
    <cofactor evidence="1">
        <name>Mg(2+)</name>
        <dbReference type="ChEBI" id="CHEBI:18420"/>
    </cofactor>
</comment>
<dbReference type="Gene3D" id="2.40.50.140">
    <property type="entry name" value="Nucleic acid-binding proteins"/>
    <property type="match status" value="1"/>
</dbReference>
<reference evidence="7" key="1">
    <citation type="submission" date="2019-04" db="EMBL/GenBank/DDBJ databases">
        <title>Evolution of Biomass-Degrading Anaerobic Consortia Revealed by Metagenomics.</title>
        <authorList>
            <person name="Peng X."/>
        </authorList>
    </citation>
    <scope>NUCLEOTIDE SEQUENCE</scope>
    <source>
        <strain evidence="7">SIG311</strain>
    </source>
</reference>
<evidence type="ECO:0000259" key="6">
    <source>
        <dbReference type="Pfam" id="PF10150"/>
    </source>
</evidence>
<dbReference type="PANTHER" id="PTHR30001:SF0">
    <property type="entry name" value="RIBONUCLEASE G"/>
    <property type="match status" value="1"/>
</dbReference>
<organism evidence="7 8">
    <name type="scientific">Pseudobutyrivibrio ruminis</name>
    <dbReference type="NCBI Taxonomy" id="46206"/>
    <lineage>
        <taxon>Bacteria</taxon>
        <taxon>Bacillati</taxon>
        <taxon>Bacillota</taxon>
        <taxon>Clostridia</taxon>
        <taxon>Lachnospirales</taxon>
        <taxon>Lachnospiraceae</taxon>
        <taxon>Pseudobutyrivibrio</taxon>
    </lineage>
</organism>
<keyword evidence="4" id="KW-0460">Magnesium</keyword>
<dbReference type="PANTHER" id="PTHR30001">
    <property type="entry name" value="RIBONUCLEASE"/>
    <property type="match status" value="1"/>
</dbReference>
<dbReference type="GO" id="GO:0005737">
    <property type="term" value="C:cytoplasm"/>
    <property type="evidence" value="ECO:0007669"/>
    <property type="project" value="TreeGrafter"/>
</dbReference>
<keyword evidence="3" id="KW-0378">Hydrolase</keyword>
<evidence type="ECO:0000313" key="8">
    <source>
        <dbReference type="Proteomes" id="UP000766246"/>
    </source>
</evidence>
<dbReference type="GO" id="GO:0006364">
    <property type="term" value="P:rRNA processing"/>
    <property type="evidence" value="ECO:0007669"/>
    <property type="project" value="TreeGrafter"/>
</dbReference>
<evidence type="ECO:0000313" key="7">
    <source>
        <dbReference type="EMBL" id="MBE5919885.1"/>
    </source>
</evidence>
<evidence type="ECO:0000256" key="5">
    <source>
        <dbReference type="ARBA" id="ARBA00022884"/>
    </source>
</evidence>
<dbReference type="Proteomes" id="UP000766246">
    <property type="component" value="Unassembled WGS sequence"/>
</dbReference>
<comment type="caution">
    <text evidence="7">The sequence shown here is derived from an EMBL/GenBank/DDBJ whole genome shotgun (WGS) entry which is preliminary data.</text>
</comment>
<evidence type="ECO:0000256" key="2">
    <source>
        <dbReference type="ARBA" id="ARBA00022723"/>
    </source>
</evidence>
<protein>
    <recommendedName>
        <fullName evidence="6">RNA-binding protein AU-1/Ribonuclease E/G domain-containing protein</fullName>
    </recommendedName>
</protein>
<evidence type="ECO:0000256" key="3">
    <source>
        <dbReference type="ARBA" id="ARBA00022801"/>
    </source>
</evidence>
<name>A0A927UCG6_9FIRM</name>
<dbReference type="Pfam" id="PF10150">
    <property type="entry name" value="RNase_E_G"/>
    <property type="match status" value="1"/>
</dbReference>
<keyword evidence="5" id="KW-0694">RNA-binding</keyword>
<dbReference type="InterPro" id="IPR019307">
    <property type="entry name" value="RNA-bd_AU-1/RNase_E/G"/>
</dbReference>
<evidence type="ECO:0000256" key="4">
    <source>
        <dbReference type="ARBA" id="ARBA00022842"/>
    </source>
</evidence>
<dbReference type="AlphaFoldDB" id="A0A927UCG6"/>
<gene>
    <name evidence="7" type="ORF">E7272_08570</name>
</gene>
<dbReference type="InterPro" id="IPR004659">
    <property type="entry name" value="RNase_E/G"/>
</dbReference>
<proteinExistence type="predicted"/>
<sequence>MSVKKVVITNGLYQDKELRLLVSFDENDKTLDLINLDVTKVGEVHLATVEKVLSDIDACIVKLDSGDKGFIENRKLRPESFVTRHSDKKLVCQADQFYVQISQDKKGVKPYSCDFIKDFNLDLCKYSFLNYYLDNYCDVTTEIVTDLHEVMEQLPNSRFYSENEITLWNLYGLTALLDKTTSKIVHLKSGANILIEPTEAMTIIDVNSSKNYGKSTAMETNLEALEEIAHQLRLRSISGIIIVDLLKVSKSEEIQLLEFAKEAFKNDISIVNIHGFTNLGLLEITRSRCFSNFII</sequence>
<accession>A0A927UCG6</accession>
<dbReference type="InterPro" id="IPR012340">
    <property type="entry name" value="NA-bd_OB-fold"/>
</dbReference>
<dbReference type="GO" id="GO:0016787">
    <property type="term" value="F:hydrolase activity"/>
    <property type="evidence" value="ECO:0007669"/>
    <property type="project" value="UniProtKB-KW"/>
</dbReference>
<evidence type="ECO:0000256" key="1">
    <source>
        <dbReference type="ARBA" id="ARBA00001946"/>
    </source>
</evidence>